<gene>
    <name evidence="4" type="ORF">D1010_13005</name>
</gene>
<dbReference type="Proteomes" id="UP000326779">
    <property type="component" value="Chromosome"/>
</dbReference>
<dbReference type="KEGG" id="lhb:D1010_13005"/>
<dbReference type="Gene3D" id="3.40.710.10">
    <property type="entry name" value="DD-peptidase/beta-lactamase superfamily"/>
    <property type="match status" value="1"/>
</dbReference>
<dbReference type="RefSeq" id="WP_152261208.1">
    <property type="nucleotide sequence ID" value="NZ_CP045143.1"/>
</dbReference>
<evidence type="ECO:0000256" key="1">
    <source>
        <dbReference type="ARBA" id="ARBA00004370"/>
    </source>
</evidence>
<dbReference type="InterPro" id="IPR050491">
    <property type="entry name" value="AmpC-like"/>
</dbReference>
<dbReference type="AlphaFoldDB" id="A0A5P8M6T1"/>
<proteinExistence type="predicted"/>
<dbReference type="GO" id="GO:0016020">
    <property type="term" value="C:membrane"/>
    <property type="evidence" value="ECO:0007669"/>
    <property type="project" value="UniProtKB-SubCell"/>
</dbReference>
<protein>
    <submittedName>
        <fullName evidence="4">Serine hydrolase</fullName>
    </submittedName>
</protein>
<dbReference type="GO" id="GO:0016787">
    <property type="term" value="F:hydrolase activity"/>
    <property type="evidence" value="ECO:0007669"/>
    <property type="project" value="UniProtKB-KW"/>
</dbReference>
<accession>A0A5P8M6T1</accession>
<feature type="domain" description="Beta-lactamase-related" evidence="3">
    <location>
        <begin position="95"/>
        <end position="389"/>
    </location>
</feature>
<sequence length="414" mass="45831">MKRITAFLIGLLTGAVVVGAAGTATYYGYVRPRHLAEVKREAEKDAADRSSLSLRVSDLTKDLQAADKKLPVQPGQTSVNKLSETAEAQLTKKLQAEQFVGTVLLVRNGTIIYHQGIGYADAAKKRLNTVKSIYQIGSTQKSLTAIALAQLIQAGKVHYGDNIHQYYSQIPASHNITIREMLNMRSGLIYTLGAPKTVLTDDQVIQRSLDNLTYDADFHGKQNYQAVNFVLLAGIIEKISGQSYEQYITQHLFQPLQLTNTQAGFAWNFAQQPNRTVSYVAKDGIGTYDKTITENLADMRGELGTGNIYTTPYALYGLERAIIQGKYTSTAAVAELRDTTDGQYGGGVYNFPTYVYSHGVKNYQELVFTMSDDGNTAAILMTNRAYDYNNALPRAKWYYHFAQTAELTTEVTKS</sequence>
<dbReference type="PANTHER" id="PTHR46825:SF11">
    <property type="entry name" value="PENICILLIN-BINDING PROTEIN 4"/>
    <property type="match status" value="1"/>
</dbReference>
<evidence type="ECO:0000256" key="2">
    <source>
        <dbReference type="ARBA" id="ARBA00023136"/>
    </source>
</evidence>
<evidence type="ECO:0000259" key="3">
    <source>
        <dbReference type="Pfam" id="PF00144"/>
    </source>
</evidence>
<dbReference type="InterPro" id="IPR001466">
    <property type="entry name" value="Beta-lactam-related"/>
</dbReference>
<evidence type="ECO:0000313" key="4">
    <source>
        <dbReference type="EMBL" id="QFR24226.1"/>
    </source>
</evidence>
<dbReference type="SUPFAM" id="SSF56601">
    <property type="entry name" value="beta-lactamase/transpeptidase-like"/>
    <property type="match status" value="1"/>
</dbReference>
<dbReference type="Pfam" id="PF00144">
    <property type="entry name" value="Beta-lactamase"/>
    <property type="match status" value="1"/>
</dbReference>
<keyword evidence="2" id="KW-0472">Membrane</keyword>
<name>A0A5P8M6T1_9LACO</name>
<keyword evidence="4" id="KW-0378">Hydrolase</keyword>
<dbReference type="EMBL" id="CP045143">
    <property type="protein sequence ID" value="QFR24226.1"/>
    <property type="molecule type" value="Genomic_DNA"/>
</dbReference>
<reference evidence="4 5" key="1">
    <citation type="submission" date="2019-10" db="EMBL/GenBank/DDBJ databases">
        <title>The completed genome of Lactobacillus harbinensis M1.</title>
        <authorList>
            <person name="Zheng Y."/>
        </authorList>
    </citation>
    <scope>NUCLEOTIDE SEQUENCE [LARGE SCALE GENOMIC DNA]</scope>
    <source>
        <strain evidence="4 5">M1</strain>
    </source>
</reference>
<dbReference type="PANTHER" id="PTHR46825">
    <property type="entry name" value="D-ALANYL-D-ALANINE-CARBOXYPEPTIDASE/ENDOPEPTIDASE AMPH"/>
    <property type="match status" value="1"/>
</dbReference>
<organism evidence="4 5">
    <name type="scientific">Schleiferilactobacillus harbinensis</name>
    <dbReference type="NCBI Taxonomy" id="304207"/>
    <lineage>
        <taxon>Bacteria</taxon>
        <taxon>Bacillati</taxon>
        <taxon>Bacillota</taxon>
        <taxon>Bacilli</taxon>
        <taxon>Lactobacillales</taxon>
        <taxon>Lactobacillaceae</taxon>
        <taxon>Schleiferilactobacillus</taxon>
    </lineage>
</organism>
<comment type="subcellular location">
    <subcellularLocation>
        <location evidence="1">Membrane</location>
    </subcellularLocation>
</comment>
<evidence type="ECO:0000313" key="5">
    <source>
        <dbReference type="Proteomes" id="UP000326779"/>
    </source>
</evidence>
<dbReference type="InterPro" id="IPR012338">
    <property type="entry name" value="Beta-lactam/transpept-like"/>
</dbReference>